<feature type="compositionally biased region" description="Low complexity" evidence="1">
    <location>
        <begin position="36"/>
        <end position="74"/>
    </location>
</feature>
<dbReference type="GO" id="GO:0000492">
    <property type="term" value="P:box C/D snoRNP assembly"/>
    <property type="evidence" value="ECO:0007669"/>
    <property type="project" value="InterPro"/>
</dbReference>
<dbReference type="Proteomes" id="UP000070133">
    <property type="component" value="Unassembled WGS sequence"/>
</dbReference>
<feature type="region of interest" description="Disordered" evidence="1">
    <location>
        <begin position="1"/>
        <end position="120"/>
    </location>
</feature>
<keyword evidence="3" id="KW-1185">Reference proteome</keyword>
<dbReference type="OrthoDB" id="1112980at2759"/>
<evidence type="ECO:0000313" key="3">
    <source>
        <dbReference type="Proteomes" id="UP000070133"/>
    </source>
</evidence>
<name>A0A139GW13_9PEZI</name>
<evidence type="ECO:0000313" key="2">
    <source>
        <dbReference type="EMBL" id="KXS94373.1"/>
    </source>
</evidence>
<accession>A0A139GW13</accession>
<dbReference type="InterPro" id="IPR027921">
    <property type="entry name" value="NOPCHAP1"/>
</dbReference>
<dbReference type="Pfam" id="PF15370">
    <property type="entry name" value="NOPCHAP1"/>
    <property type="match status" value="1"/>
</dbReference>
<dbReference type="EMBL" id="LFZN01000295">
    <property type="protein sequence ID" value="KXS94373.1"/>
    <property type="molecule type" value="Genomic_DNA"/>
</dbReference>
<dbReference type="STRING" id="321146.A0A139GW13"/>
<gene>
    <name evidence="2" type="ORF">AC578_6591</name>
</gene>
<reference evidence="2 3" key="1">
    <citation type="submission" date="2015-07" db="EMBL/GenBank/DDBJ databases">
        <title>Comparative genomics of the Sigatoka disease complex on banana suggests a link between parallel evolutionary changes in Pseudocercospora fijiensis and Pseudocercospora eumusae and increased virulence on the banana host.</title>
        <authorList>
            <person name="Chang T.-C."/>
            <person name="Salvucci A."/>
            <person name="Crous P.W."/>
            <person name="Stergiopoulos I."/>
        </authorList>
    </citation>
    <scope>NUCLEOTIDE SEQUENCE [LARGE SCALE GENOMIC DNA]</scope>
    <source>
        <strain evidence="2 3">CBS 114824</strain>
    </source>
</reference>
<evidence type="ECO:0000256" key="1">
    <source>
        <dbReference type="SAM" id="MobiDB-lite"/>
    </source>
</evidence>
<feature type="compositionally biased region" description="Basic residues" evidence="1">
    <location>
        <begin position="17"/>
        <end position="26"/>
    </location>
</feature>
<sequence>MAPKRSSTDAGIELPSRTRHSAKRPRRTSDHENSSECESSTPSSASDLESSPVASAETAATSTSSIASSVSSDSESSDEHSSESEDESDSEDELNNDQGPEIITIRPPTSRPSIDPARLKSYAKELQARLDEFMPRLRQANSDLAAKGSNLSMEDVAEGEQHIEMNLGLGVLEQKDDQNNKPGDIAVRAEAKPSSSDDEDDASDGEADVMSRLMNAPATKGRISVQEVPAVDEQ</sequence>
<feature type="region of interest" description="Disordered" evidence="1">
    <location>
        <begin position="167"/>
        <end position="234"/>
    </location>
</feature>
<feature type="compositionally biased region" description="Acidic residues" evidence="1">
    <location>
        <begin position="196"/>
        <end position="207"/>
    </location>
</feature>
<proteinExistence type="predicted"/>
<dbReference type="PANTHER" id="PTHR38489:SF1">
    <property type="entry name" value="HISTONE CHAPERONE DOMAIN-CONTAINING PROTEIN"/>
    <property type="match status" value="1"/>
</dbReference>
<dbReference type="AlphaFoldDB" id="A0A139GW13"/>
<dbReference type="PANTHER" id="PTHR38489">
    <property type="entry name" value="HISTONE CHAPERONE DOMAIN-CONTAINING PROTEIN"/>
    <property type="match status" value="1"/>
</dbReference>
<organism evidence="2 3">
    <name type="scientific">Pseudocercospora eumusae</name>
    <dbReference type="NCBI Taxonomy" id="321146"/>
    <lineage>
        <taxon>Eukaryota</taxon>
        <taxon>Fungi</taxon>
        <taxon>Dikarya</taxon>
        <taxon>Ascomycota</taxon>
        <taxon>Pezizomycotina</taxon>
        <taxon>Dothideomycetes</taxon>
        <taxon>Dothideomycetidae</taxon>
        <taxon>Mycosphaerellales</taxon>
        <taxon>Mycosphaerellaceae</taxon>
        <taxon>Pseudocercospora</taxon>
    </lineage>
</organism>
<protein>
    <submittedName>
        <fullName evidence="2">Uncharacterized protein</fullName>
    </submittedName>
</protein>
<feature type="compositionally biased region" description="Acidic residues" evidence="1">
    <location>
        <begin position="84"/>
        <end position="95"/>
    </location>
</feature>
<comment type="caution">
    <text evidence="2">The sequence shown here is derived from an EMBL/GenBank/DDBJ whole genome shotgun (WGS) entry which is preliminary data.</text>
</comment>